<dbReference type="EMBL" id="JALLAZ020000885">
    <property type="protein sequence ID" value="KAL3785531.1"/>
    <property type="molecule type" value="Genomic_DNA"/>
</dbReference>
<gene>
    <name evidence="2" type="ORF">ACHAW5_005140</name>
</gene>
<reference evidence="2 3" key="1">
    <citation type="submission" date="2024-10" db="EMBL/GenBank/DDBJ databases">
        <title>Updated reference genomes for cyclostephanoid diatoms.</title>
        <authorList>
            <person name="Roberts W.R."/>
            <person name="Alverson A.J."/>
        </authorList>
    </citation>
    <scope>NUCLEOTIDE SEQUENCE [LARGE SCALE GENOMIC DNA]</scope>
    <source>
        <strain evidence="2 3">AJA276-08</strain>
    </source>
</reference>
<protein>
    <submittedName>
        <fullName evidence="2">Uncharacterized protein</fullName>
    </submittedName>
</protein>
<feature type="transmembrane region" description="Helical" evidence="1">
    <location>
        <begin position="197"/>
        <end position="219"/>
    </location>
</feature>
<dbReference type="Proteomes" id="UP001530315">
    <property type="component" value="Unassembled WGS sequence"/>
</dbReference>
<evidence type="ECO:0000313" key="2">
    <source>
        <dbReference type="EMBL" id="KAL3785531.1"/>
    </source>
</evidence>
<sequence length="289" mass="31774">MLTFETYNCDGMALSWGLSNATDGLFTKVVEYDYDLVVEKGSDVTIALNTVQAKLLPLVGKDVVSDCSRRLAGSLNFAAERQLDEMVIQEISSAPADTFSTSLSCKIKEATFAAETECYPVTGYISVYYLSSGDFGSDVSNIDQAIKYSVKDAIDGGALGTDTCAVHYLGDRETFYLDSSESSPSVARPDNDASTPWWVIIIVSSVGFVAMALACGFLYKKKISSRKHEVIVPIEVCTEQDFFPDELDGMEKFEEISEMTDEEKEDMQNIQAKFAMPSGCRIFECLNND</sequence>
<keyword evidence="1" id="KW-1133">Transmembrane helix</keyword>
<keyword evidence="1" id="KW-0812">Transmembrane</keyword>
<accession>A0ABD3PCU0</accession>
<organism evidence="2 3">
    <name type="scientific">Stephanodiscus triporus</name>
    <dbReference type="NCBI Taxonomy" id="2934178"/>
    <lineage>
        <taxon>Eukaryota</taxon>
        <taxon>Sar</taxon>
        <taxon>Stramenopiles</taxon>
        <taxon>Ochrophyta</taxon>
        <taxon>Bacillariophyta</taxon>
        <taxon>Coscinodiscophyceae</taxon>
        <taxon>Thalassiosirophycidae</taxon>
        <taxon>Stephanodiscales</taxon>
        <taxon>Stephanodiscaceae</taxon>
        <taxon>Stephanodiscus</taxon>
    </lineage>
</organism>
<keyword evidence="3" id="KW-1185">Reference proteome</keyword>
<evidence type="ECO:0000313" key="3">
    <source>
        <dbReference type="Proteomes" id="UP001530315"/>
    </source>
</evidence>
<evidence type="ECO:0000256" key="1">
    <source>
        <dbReference type="SAM" id="Phobius"/>
    </source>
</evidence>
<proteinExistence type="predicted"/>
<name>A0ABD3PCU0_9STRA</name>
<comment type="caution">
    <text evidence="2">The sequence shown here is derived from an EMBL/GenBank/DDBJ whole genome shotgun (WGS) entry which is preliminary data.</text>
</comment>
<dbReference type="AlphaFoldDB" id="A0ABD3PCU0"/>
<keyword evidence="1" id="KW-0472">Membrane</keyword>